<comment type="similarity">
    <text evidence="2">Belongs to the Nudix hydrolase family.</text>
</comment>
<evidence type="ECO:0000256" key="10">
    <source>
        <dbReference type="ARBA" id="ARBA00024596"/>
    </source>
</evidence>
<comment type="catalytic activity">
    <reaction evidence="10">
        <text>2-oxo-ATP + H2O = 2-oxo-AMP + diphosphate + H(+)</text>
        <dbReference type="Rhea" id="RHEA:67392"/>
        <dbReference type="ChEBI" id="CHEBI:15377"/>
        <dbReference type="ChEBI" id="CHEBI:15378"/>
        <dbReference type="ChEBI" id="CHEBI:33019"/>
        <dbReference type="ChEBI" id="CHEBI:71395"/>
        <dbReference type="ChEBI" id="CHEBI:172878"/>
    </reaction>
    <physiologicalReaction direction="left-to-right" evidence="10">
        <dbReference type="Rhea" id="RHEA:67393"/>
    </physiologicalReaction>
</comment>
<comment type="function">
    <text evidence="21">Oxidized purine nucleoside triphosphate hydrolase which is a prominent sanitizer of the oxidized nucleotide pool. Catalyzes the hydrolysis of 2-oxo-dATP (2-hydroxy-dATP) into 2-oxo-dAMP. Also has a significant hydrolase activity toward 2-oxo-ATP, 8-oxo-dGTP and 8-oxo-dATP. Through the hydrolysis of oxidized purine nucleoside triphosphates, prevents their incorporation into DNA and the subsequent transversions A:T to C:G and G:C to T:A. Also catalyzes the hydrolysis of methylated purine nucleoside triphosphate preventing their integration into DNA. Through this antimutagenic activity protects cells from oxidative stress.</text>
</comment>
<comment type="subunit">
    <text evidence="3">Monomer.</text>
</comment>
<sequence length="160" mass="18746">MKKILTLSIVHERSNILLGMKKRGFGEGRWNGFGGKVKEGESIEEAAKREIREEARIEAEEMTKRGVINFEFKGDPDTLEVHIFEVIKFDGEPTESEEMRPKWFGADEIPFDQMWPDDRYWMPLFLAGKKFSGRFLFDKPSDKEYTSQILEKELYEIEVS</sequence>
<dbReference type="InterPro" id="IPR003563">
    <property type="entry name" value="8ODP"/>
</dbReference>
<evidence type="ECO:0000259" key="22">
    <source>
        <dbReference type="PROSITE" id="PS51462"/>
    </source>
</evidence>
<keyword evidence="6" id="KW-0460">Magnesium</keyword>
<evidence type="ECO:0000256" key="19">
    <source>
        <dbReference type="ARBA" id="ARBA00048894"/>
    </source>
</evidence>
<dbReference type="Proteomes" id="UP000177723">
    <property type="component" value="Unassembled WGS sequence"/>
</dbReference>
<evidence type="ECO:0000256" key="7">
    <source>
        <dbReference type="ARBA" id="ARBA00024448"/>
    </source>
</evidence>
<comment type="catalytic activity">
    <reaction evidence="18">
        <text>N(6)-methyl-ATP + H2O = N(6)-methyl-AMP + diphosphate + H(+)</text>
        <dbReference type="Rhea" id="RHEA:67608"/>
        <dbReference type="ChEBI" id="CHEBI:15377"/>
        <dbReference type="ChEBI" id="CHEBI:15378"/>
        <dbReference type="ChEBI" id="CHEBI:33019"/>
        <dbReference type="ChEBI" id="CHEBI:144842"/>
        <dbReference type="ChEBI" id="CHEBI:172873"/>
    </reaction>
    <physiologicalReaction direction="left-to-right" evidence="18">
        <dbReference type="Rhea" id="RHEA:67609"/>
    </physiologicalReaction>
</comment>
<dbReference type="InterPro" id="IPR000086">
    <property type="entry name" value="NUDIX_hydrolase_dom"/>
</dbReference>
<evidence type="ECO:0000256" key="21">
    <source>
        <dbReference type="ARBA" id="ARBA00053094"/>
    </source>
</evidence>
<reference evidence="23 24" key="1">
    <citation type="journal article" date="2016" name="Nat. Commun.">
        <title>Thousands of microbial genomes shed light on interconnected biogeochemical processes in an aquifer system.</title>
        <authorList>
            <person name="Anantharaman K."/>
            <person name="Brown C.T."/>
            <person name="Hug L.A."/>
            <person name="Sharon I."/>
            <person name="Castelle C.J."/>
            <person name="Probst A.J."/>
            <person name="Thomas B.C."/>
            <person name="Singh A."/>
            <person name="Wilkins M.J."/>
            <person name="Karaoz U."/>
            <person name="Brodie E.L."/>
            <person name="Williams K.H."/>
            <person name="Hubbard S.S."/>
            <person name="Banfield J.F."/>
        </authorList>
    </citation>
    <scope>NUCLEOTIDE SEQUENCE [LARGE SCALE GENOMIC DNA]</scope>
</reference>
<evidence type="ECO:0000256" key="8">
    <source>
        <dbReference type="ARBA" id="ARBA00024459"/>
    </source>
</evidence>
<dbReference type="EMBL" id="MFHT01000001">
    <property type="protein sequence ID" value="OGF78370.1"/>
    <property type="molecule type" value="Genomic_DNA"/>
</dbReference>
<evidence type="ECO:0000313" key="24">
    <source>
        <dbReference type="Proteomes" id="UP000177723"/>
    </source>
</evidence>
<evidence type="ECO:0000256" key="15">
    <source>
        <dbReference type="ARBA" id="ARBA00030682"/>
    </source>
</evidence>
<evidence type="ECO:0000256" key="1">
    <source>
        <dbReference type="ARBA" id="ARBA00001946"/>
    </source>
</evidence>
<comment type="catalytic activity">
    <reaction evidence="8">
        <text>2-oxo-dATP + H2O = 2-oxo-dAMP + diphosphate + H(+)</text>
        <dbReference type="Rhea" id="RHEA:31583"/>
        <dbReference type="ChEBI" id="CHEBI:15377"/>
        <dbReference type="ChEBI" id="CHEBI:15378"/>
        <dbReference type="ChEBI" id="CHEBI:33019"/>
        <dbReference type="ChEBI" id="CHEBI:63212"/>
        <dbReference type="ChEBI" id="CHEBI:77897"/>
        <dbReference type="EC" id="3.6.1.56"/>
    </reaction>
    <physiologicalReaction direction="left-to-right" evidence="8">
        <dbReference type="Rhea" id="RHEA:31584"/>
    </physiologicalReaction>
</comment>
<evidence type="ECO:0000256" key="5">
    <source>
        <dbReference type="ARBA" id="ARBA00022801"/>
    </source>
</evidence>
<dbReference type="CDD" id="cd03427">
    <property type="entry name" value="NUDIX_MTH1_Nudt1"/>
    <property type="match status" value="1"/>
</dbReference>
<evidence type="ECO:0000256" key="18">
    <source>
        <dbReference type="ARBA" id="ARBA00048002"/>
    </source>
</evidence>
<dbReference type="GO" id="GO:0008413">
    <property type="term" value="F:8-oxo-7,8-dihydroguanosine triphosphate pyrophosphatase activity"/>
    <property type="evidence" value="ECO:0007669"/>
    <property type="project" value="InterPro"/>
</dbReference>
<dbReference type="GO" id="GO:0008828">
    <property type="term" value="F:dATP diphosphatase activity"/>
    <property type="evidence" value="ECO:0007669"/>
    <property type="project" value="UniProtKB-EC"/>
</dbReference>
<dbReference type="Pfam" id="PF00293">
    <property type="entry name" value="NUDIX"/>
    <property type="match status" value="1"/>
</dbReference>
<dbReference type="GO" id="GO:0042262">
    <property type="term" value="P:DNA protection"/>
    <property type="evidence" value="ECO:0007669"/>
    <property type="project" value="InterPro"/>
</dbReference>
<dbReference type="Gene3D" id="3.90.79.10">
    <property type="entry name" value="Nucleoside Triphosphate Pyrophosphohydrolase"/>
    <property type="match status" value="1"/>
</dbReference>
<protein>
    <recommendedName>
        <fullName evidence="12">Oxidized purine nucleoside triphosphate hydrolase</fullName>
        <ecNumber evidence="11">3.6.1.56</ecNumber>
    </recommendedName>
    <alternativeName>
        <fullName evidence="16">2-hydroxy-dATP diphosphatase</fullName>
    </alternativeName>
    <alternativeName>
        <fullName evidence="15">7,8-dihydro-8-oxoguanine triphosphatase</fullName>
    </alternativeName>
    <alternativeName>
        <fullName evidence="14">8-oxo-dGTPase</fullName>
    </alternativeName>
    <alternativeName>
        <fullName evidence="17">Methylated purine nucleoside triphosphate hydrolase</fullName>
    </alternativeName>
    <alternativeName>
        <fullName evidence="13">Nucleoside diphosphate-linked moiety X motif 1</fullName>
    </alternativeName>
</protein>
<comment type="catalytic activity">
    <reaction evidence="19">
        <text>O(6)-methyl-dGTP + H2O = O(6)-methyl-dGMP + diphosphate + H(+)</text>
        <dbReference type="Rhea" id="RHEA:67600"/>
        <dbReference type="ChEBI" id="CHEBI:15377"/>
        <dbReference type="ChEBI" id="CHEBI:15378"/>
        <dbReference type="ChEBI" id="CHEBI:33019"/>
        <dbReference type="ChEBI" id="CHEBI:169974"/>
        <dbReference type="ChEBI" id="CHEBI:169975"/>
    </reaction>
    <physiologicalReaction direction="left-to-right" evidence="19">
        <dbReference type="Rhea" id="RHEA:67601"/>
    </physiologicalReaction>
</comment>
<evidence type="ECO:0000256" key="17">
    <source>
        <dbReference type="ARBA" id="ARBA00032071"/>
    </source>
</evidence>
<dbReference type="PROSITE" id="PS00893">
    <property type="entry name" value="NUDIX_BOX"/>
    <property type="match status" value="1"/>
</dbReference>
<evidence type="ECO:0000256" key="16">
    <source>
        <dbReference type="ARBA" id="ARBA00031927"/>
    </source>
</evidence>
<dbReference type="InterPro" id="IPR020084">
    <property type="entry name" value="NUDIX_hydrolase_CS"/>
</dbReference>
<evidence type="ECO:0000256" key="9">
    <source>
        <dbReference type="ARBA" id="ARBA00024486"/>
    </source>
</evidence>
<comment type="catalytic activity">
    <reaction evidence="9">
        <text>8-oxo-dGTP + H2O = 8-oxo-dGMP + diphosphate + H(+)</text>
        <dbReference type="Rhea" id="RHEA:31575"/>
        <dbReference type="ChEBI" id="CHEBI:15377"/>
        <dbReference type="ChEBI" id="CHEBI:15378"/>
        <dbReference type="ChEBI" id="CHEBI:33019"/>
        <dbReference type="ChEBI" id="CHEBI:63224"/>
        <dbReference type="ChEBI" id="CHEBI:77896"/>
    </reaction>
    <physiologicalReaction direction="left-to-right" evidence="9">
        <dbReference type="Rhea" id="RHEA:31576"/>
    </physiologicalReaction>
</comment>
<dbReference type="PANTHER" id="PTHR43758:SF2">
    <property type="entry name" value="OXIDIZED PURINE NUCLEOSIDE TRIPHOSPHATE HYDROLASE"/>
    <property type="match status" value="1"/>
</dbReference>
<evidence type="ECO:0000256" key="20">
    <source>
        <dbReference type="ARBA" id="ARBA00049032"/>
    </source>
</evidence>
<comment type="cofactor">
    <cofactor evidence="1">
        <name>Mg(2+)</name>
        <dbReference type="ChEBI" id="CHEBI:18420"/>
    </cofactor>
</comment>
<keyword evidence="5" id="KW-0378">Hydrolase</keyword>
<keyword evidence="4" id="KW-0479">Metal-binding</keyword>
<feature type="domain" description="Nudix hydrolase" evidence="22">
    <location>
        <begin position="1"/>
        <end position="130"/>
    </location>
</feature>
<organism evidence="23 24">
    <name type="scientific">Candidatus Giovannonibacteria bacterium RIFCSPHIGHO2_12_FULL_43_15</name>
    <dbReference type="NCBI Taxonomy" id="1798341"/>
    <lineage>
        <taxon>Bacteria</taxon>
        <taxon>Candidatus Giovannoniibacteriota</taxon>
    </lineage>
</organism>
<evidence type="ECO:0000256" key="12">
    <source>
        <dbReference type="ARBA" id="ARBA00026218"/>
    </source>
</evidence>
<dbReference type="AlphaFoldDB" id="A0A1F5WRW9"/>
<evidence type="ECO:0000256" key="3">
    <source>
        <dbReference type="ARBA" id="ARBA00011245"/>
    </source>
</evidence>
<dbReference type="GO" id="GO:0005737">
    <property type="term" value="C:cytoplasm"/>
    <property type="evidence" value="ECO:0007669"/>
    <property type="project" value="TreeGrafter"/>
</dbReference>
<evidence type="ECO:0000256" key="14">
    <source>
        <dbReference type="ARBA" id="ARBA00030634"/>
    </source>
</evidence>
<dbReference type="PRINTS" id="PR01403">
    <property type="entry name" value="8OXTPHPHTASE"/>
</dbReference>
<evidence type="ECO:0000256" key="4">
    <source>
        <dbReference type="ARBA" id="ARBA00022723"/>
    </source>
</evidence>
<evidence type="ECO:0000256" key="6">
    <source>
        <dbReference type="ARBA" id="ARBA00022842"/>
    </source>
</evidence>
<proteinExistence type="inferred from homology"/>
<dbReference type="PANTHER" id="PTHR43758">
    <property type="entry name" value="7,8-DIHYDRO-8-OXOGUANINE TRIPHOSPHATASE"/>
    <property type="match status" value="1"/>
</dbReference>
<comment type="caution">
    <text evidence="23">The sequence shown here is derived from an EMBL/GenBank/DDBJ whole genome shotgun (WGS) entry which is preliminary data.</text>
</comment>
<evidence type="ECO:0000256" key="13">
    <source>
        <dbReference type="ARBA" id="ARBA00029673"/>
    </source>
</evidence>
<evidence type="ECO:0000256" key="2">
    <source>
        <dbReference type="ARBA" id="ARBA00005582"/>
    </source>
</evidence>
<evidence type="ECO:0000313" key="23">
    <source>
        <dbReference type="EMBL" id="OGF78370.1"/>
    </source>
</evidence>
<dbReference type="InterPro" id="IPR015797">
    <property type="entry name" value="NUDIX_hydrolase-like_dom_sf"/>
</dbReference>
<name>A0A1F5WRW9_9BACT</name>
<gene>
    <name evidence="23" type="ORF">A3F23_02025</name>
</gene>
<dbReference type="PROSITE" id="PS51462">
    <property type="entry name" value="NUDIX"/>
    <property type="match status" value="1"/>
</dbReference>
<dbReference type="GO" id="GO:0046872">
    <property type="term" value="F:metal ion binding"/>
    <property type="evidence" value="ECO:0007669"/>
    <property type="project" value="UniProtKB-KW"/>
</dbReference>
<evidence type="ECO:0000256" key="11">
    <source>
        <dbReference type="ARBA" id="ARBA00026103"/>
    </source>
</evidence>
<dbReference type="SUPFAM" id="SSF55811">
    <property type="entry name" value="Nudix"/>
    <property type="match status" value="1"/>
</dbReference>
<comment type="catalytic activity">
    <reaction evidence="7">
        <text>8-oxo-dATP + H2O = 8-oxo-dAMP + diphosphate + H(+)</text>
        <dbReference type="Rhea" id="RHEA:65396"/>
        <dbReference type="ChEBI" id="CHEBI:15377"/>
        <dbReference type="ChEBI" id="CHEBI:15378"/>
        <dbReference type="ChEBI" id="CHEBI:33019"/>
        <dbReference type="ChEBI" id="CHEBI:71361"/>
        <dbReference type="ChEBI" id="CHEBI:172871"/>
    </reaction>
    <physiologicalReaction direction="left-to-right" evidence="7">
        <dbReference type="Rhea" id="RHEA:65397"/>
    </physiologicalReaction>
</comment>
<dbReference type="EC" id="3.6.1.56" evidence="11"/>
<accession>A0A1F5WRW9</accession>
<comment type="catalytic activity">
    <reaction evidence="20">
        <text>N(6)-methyl-dATP + H2O = N(6)-methyl-dAMP + diphosphate + H(+)</text>
        <dbReference type="Rhea" id="RHEA:67604"/>
        <dbReference type="ChEBI" id="CHEBI:15377"/>
        <dbReference type="ChEBI" id="CHEBI:15378"/>
        <dbReference type="ChEBI" id="CHEBI:33019"/>
        <dbReference type="ChEBI" id="CHEBI:169976"/>
        <dbReference type="ChEBI" id="CHEBI:172872"/>
    </reaction>
    <physiologicalReaction direction="left-to-right" evidence="20">
        <dbReference type="Rhea" id="RHEA:67605"/>
    </physiologicalReaction>
</comment>